<dbReference type="Pfam" id="PF10431">
    <property type="entry name" value="ClpB_D2-small"/>
    <property type="match status" value="1"/>
</dbReference>
<evidence type="ECO:0000313" key="8">
    <source>
        <dbReference type="EMBL" id="QUV95273.1"/>
    </source>
</evidence>
<dbReference type="RefSeq" id="WP_211423507.1">
    <property type="nucleotide sequence ID" value="NZ_CP072643.1"/>
</dbReference>
<organism evidence="8 9">
    <name type="scientific">Chloracidobacterium sp. N</name>
    <dbReference type="NCBI Taxonomy" id="2821540"/>
    <lineage>
        <taxon>Bacteria</taxon>
        <taxon>Pseudomonadati</taxon>
        <taxon>Acidobacteriota</taxon>
        <taxon>Terriglobia</taxon>
        <taxon>Terriglobales</taxon>
        <taxon>Acidobacteriaceae</taxon>
        <taxon>Chloracidobacterium</taxon>
        <taxon>Chloracidobacterium aggregatum</taxon>
    </lineage>
</organism>
<dbReference type="InterPro" id="IPR004176">
    <property type="entry name" value="Clp_R_N"/>
</dbReference>
<dbReference type="InterPro" id="IPR013461">
    <property type="entry name" value="ClpA"/>
</dbReference>
<evidence type="ECO:0000313" key="9">
    <source>
        <dbReference type="Proteomes" id="UP000677668"/>
    </source>
</evidence>
<evidence type="ECO:0000256" key="5">
    <source>
        <dbReference type="PROSITE-ProRule" id="PRU01251"/>
    </source>
</evidence>
<dbReference type="Gene3D" id="3.40.50.300">
    <property type="entry name" value="P-loop containing nucleotide triphosphate hydrolases"/>
    <property type="match status" value="2"/>
</dbReference>
<dbReference type="InterPro" id="IPR003959">
    <property type="entry name" value="ATPase_AAA_core"/>
</dbReference>
<keyword evidence="8" id="KW-0645">Protease</keyword>
<dbReference type="PROSITE" id="PS00871">
    <property type="entry name" value="CLPAB_2"/>
    <property type="match status" value="1"/>
</dbReference>
<evidence type="ECO:0000256" key="2">
    <source>
        <dbReference type="ARBA" id="ARBA00022741"/>
    </source>
</evidence>
<protein>
    <submittedName>
        <fullName evidence="8">ATP-dependent Clp protease ATP-binding subunit ClpA</fullName>
    </submittedName>
</protein>
<dbReference type="Pfam" id="PF07724">
    <property type="entry name" value="AAA_2"/>
    <property type="match status" value="1"/>
</dbReference>
<dbReference type="NCBIfam" id="TIGR02639">
    <property type="entry name" value="ClpA"/>
    <property type="match status" value="1"/>
</dbReference>
<dbReference type="PANTHER" id="PTHR11638:SF111">
    <property type="entry name" value="ATP-DEPENDENT CLP PROTEASE ATP-BINDING SUBUNIT CLPA"/>
    <property type="match status" value="1"/>
</dbReference>
<dbReference type="PROSITE" id="PS51903">
    <property type="entry name" value="CLP_R"/>
    <property type="match status" value="1"/>
</dbReference>
<keyword evidence="8" id="KW-0378">Hydrolase</keyword>
<reference evidence="8 9" key="1">
    <citation type="submission" date="2021-03" db="EMBL/GenBank/DDBJ databases">
        <title>Genomic and phenotypic characterization of Chloracidobacterium isolates provides evidence for multiple species.</title>
        <authorList>
            <person name="Saini M.K."/>
            <person name="Costas A.M.G."/>
            <person name="Tank M."/>
            <person name="Bryant D.A."/>
        </authorList>
    </citation>
    <scope>NUCLEOTIDE SEQUENCE [LARGE SCALE GENOMIC DNA]</scope>
    <source>
        <strain evidence="8 9">N</strain>
    </source>
</reference>
<evidence type="ECO:0000256" key="4">
    <source>
        <dbReference type="ARBA" id="ARBA00023186"/>
    </source>
</evidence>
<dbReference type="InterPro" id="IPR003593">
    <property type="entry name" value="AAA+_ATPase"/>
</dbReference>
<keyword evidence="9" id="KW-1185">Reference proteome</keyword>
<dbReference type="PANTHER" id="PTHR11638">
    <property type="entry name" value="ATP-DEPENDENT CLP PROTEASE"/>
    <property type="match status" value="1"/>
</dbReference>
<gene>
    <name evidence="8" type="primary">clpA</name>
    <name evidence="8" type="ORF">J8C05_14765</name>
</gene>
<dbReference type="EMBL" id="CP072643">
    <property type="protein sequence ID" value="QUV95273.1"/>
    <property type="molecule type" value="Genomic_DNA"/>
</dbReference>
<comment type="similarity">
    <text evidence="6">Belongs to the ClpA/ClpB family.</text>
</comment>
<dbReference type="SMART" id="SM01086">
    <property type="entry name" value="ClpB_D2-small"/>
    <property type="match status" value="1"/>
</dbReference>
<dbReference type="PRINTS" id="PR00300">
    <property type="entry name" value="CLPPROTEASEA"/>
</dbReference>
<dbReference type="GO" id="GO:0005524">
    <property type="term" value="F:ATP binding"/>
    <property type="evidence" value="ECO:0007669"/>
    <property type="project" value="UniProtKB-KW"/>
</dbReference>
<dbReference type="InterPro" id="IPR036628">
    <property type="entry name" value="Clp_N_dom_sf"/>
</dbReference>
<dbReference type="InterPro" id="IPR041546">
    <property type="entry name" value="ClpA/ClpB_AAA_lid"/>
</dbReference>
<feature type="domain" description="Clp R" evidence="7">
    <location>
        <begin position="4"/>
        <end position="155"/>
    </location>
</feature>
<dbReference type="Proteomes" id="UP000677668">
    <property type="component" value="Chromosome 2"/>
</dbReference>
<keyword evidence="4 6" id="KW-0143">Chaperone</keyword>
<dbReference type="Gene3D" id="1.10.8.60">
    <property type="match status" value="2"/>
</dbReference>
<dbReference type="SUPFAM" id="SSF81923">
    <property type="entry name" value="Double Clp-N motif"/>
    <property type="match status" value="1"/>
</dbReference>
<dbReference type="CDD" id="cd19499">
    <property type="entry name" value="RecA-like_ClpB_Hsp104-like"/>
    <property type="match status" value="1"/>
</dbReference>
<keyword evidence="3 6" id="KW-0067">ATP-binding</keyword>
<dbReference type="Pfam" id="PF02861">
    <property type="entry name" value="Clp_N"/>
    <property type="match status" value="1"/>
</dbReference>
<name>A0ABX8B2S2_9BACT</name>
<keyword evidence="2 6" id="KW-0547">Nucleotide-binding</keyword>
<dbReference type="InterPro" id="IPR001270">
    <property type="entry name" value="ClpA/B"/>
</dbReference>
<dbReference type="SUPFAM" id="SSF52540">
    <property type="entry name" value="P-loop containing nucleoside triphosphate hydrolases"/>
    <property type="match status" value="2"/>
</dbReference>
<proteinExistence type="inferred from homology"/>
<evidence type="ECO:0000259" key="7">
    <source>
        <dbReference type="PROSITE" id="PS51903"/>
    </source>
</evidence>
<dbReference type="SMART" id="SM00382">
    <property type="entry name" value="AAA"/>
    <property type="match status" value="2"/>
</dbReference>
<dbReference type="Pfam" id="PF00004">
    <property type="entry name" value="AAA"/>
    <property type="match status" value="1"/>
</dbReference>
<evidence type="ECO:0000256" key="3">
    <source>
        <dbReference type="ARBA" id="ARBA00022840"/>
    </source>
</evidence>
<dbReference type="Gene3D" id="1.10.1780.10">
    <property type="entry name" value="Clp, N-terminal domain"/>
    <property type="match status" value="1"/>
</dbReference>
<dbReference type="InterPro" id="IPR050130">
    <property type="entry name" value="ClpA_ClpB"/>
</dbReference>
<keyword evidence="1 5" id="KW-0677">Repeat</keyword>
<evidence type="ECO:0000256" key="6">
    <source>
        <dbReference type="RuleBase" id="RU004432"/>
    </source>
</evidence>
<accession>A0ABX8B2S2</accession>
<evidence type="ECO:0000256" key="1">
    <source>
        <dbReference type="ARBA" id="ARBA00022737"/>
    </source>
</evidence>
<dbReference type="InterPro" id="IPR027417">
    <property type="entry name" value="P-loop_NTPase"/>
</dbReference>
<dbReference type="GO" id="GO:0006508">
    <property type="term" value="P:proteolysis"/>
    <property type="evidence" value="ECO:0007669"/>
    <property type="project" value="UniProtKB-KW"/>
</dbReference>
<dbReference type="InterPro" id="IPR019489">
    <property type="entry name" value="Clp_ATPase_C"/>
</dbReference>
<dbReference type="CDD" id="cd00009">
    <property type="entry name" value="AAA"/>
    <property type="match status" value="1"/>
</dbReference>
<dbReference type="GO" id="GO:0008233">
    <property type="term" value="F:peptidase activity"/>
    <property type="evidence" value="ECO:0007669"/>
    <property type="project" value="UniProtKB-KW"/>
</dbReference>
<dbReference type="InterPro" id="IPR028299">
    <property type="entry name" value="ClpA/B_CS2"/>
</dbReference>
<dbReference type="Pfam" id="PF17871">
    <property type="entry name" value="AAA_lid_9"/>
    <property type="match status" value="1"/>
</dbReference>
<dbReference type="PROSITE" id="PS00870">
    <property type="entry name" value="CLPAB_1"/>
    <property type="match status" value="1"/>
</dbReference>
<sequence length="754" mass="82520">MPMPAMFTKDLQTALTAAVNEAMARGHEYLTLEHVLFALLDDPTSADILRACGADLDALRRDLERFFAERLTPVKPPAGKLPNPPEQTAAFQRVLERAYAQAQASEQRKIDGGNILAAMYGEEHSHAVYLLKRQGIGRLDVLNYISHGIPKVAEDETDDAEGDEAPPARNPLDIYTVNLVKRAAQGLIDPLIGRQAELERTIQVLCRRRKNNPIFIGDPGVGKTAIAEGLAMKIHAGDVPDLLKDAEVYALDMGALLAGTRYRGDFEQRLKQVIAALKKRPNAILFIDEIHTIVGAGAVNGGTMDAANILKPALAAGELRCIGSTTHQEYKQSFERDRALARRFQKIEVGEPTIDEAEQILRGLKPAYEQHHGVNYTQEALRAAAELAAKHITDRCLPDKAIDVMDEAGAALRLLPPDERPKTVGTHEIETVVARMARVPAKSVSAAERDRIQTLEADLKAVIYGQDKAIGQVVNAIKISRAGLGSPTKPIGCFLFSGPTGVGKTELAKQLALALGVTFLRFDMSEYMEKHTVSRLIGAPPGYVGFDQGGLLTDAVNKHPYSVVVLDEIEKAHPDVFNILLQVMDSATLTDNNGKKADFRNVILIMTTNAGAKEMSAAAIGFKKEAGGGRTKQAVERTFAPEFRNRLDAWIVFEPLSFEHIQRVVRKFLDEVQAQLTDRQVTLEVSPAAVDWLAKRGFDPKYGARPMGRLIHEKIKQPLANEMLFGTLTKGGRAVVDLSGEDLTLHYHPVESAL</sequence>
<dbReference type="InterPro" id="IPR018368">
    <property type="entry name" value="ClpA/B_CS1"/>
</dbReference>